<dbReference type="EMBL" id="JBHSWJ010000002">
    <property type="protein sequence ID" value="MFC6712490.1"/>
    <property type="molecule type" value="Genomic_DNA"/>
</dbReference>
<organism evidence="3 4">
    <name type="scientific">Branchiibius cervicis</name>
    <dbReference type="NCBI Taxonomy" id="908252"/>
    <lineage>
        <taxon>Bacteria</taxon>
        <taxon>Bacillati</taxon>
        <taxon>Actinomycetota</taxon>
        <taxon>Actinomycetes</taxon>
        <taxon>Micrococcales</taxon>
        <taxon>Dermacoccaceae</taxon>
        <taxon>Branchiibius</taxon>
    </lineage>
</organism>
<keyword evidence="2" id="KW-1133">Transmembrane helix</keyword>
<dbReference type="RefSeq" id="WP_377819956.1">
    <property type="nucleotide sequence ID" value="NZ_JBHSWJ010000002.1"/>
</dbReference>
<feature type="compositionally biased region" description="Pro residues" evidence="1">
    <location>
        <begin position="29"/>
        <end position="41"/>
    </location>
</feature>
<accession>A0ABW2AP17</accession>
<gene>
    <name evidence="3" type="ORF">ACFQBT_00925</name>
</gene>
<keyword evidence="2" id="KW-0472">Membrane</keyword>
<evidence type="ECO:0000313" key="4">
    <source>
        <dbReference type="Proteomes" id="UP001596356"/>
    </source>
</evidence>
<name>A0ABW2AP17_9MICO</name>
<protein>
    <submittedName>
        <fullName evidence="3">Uncharacterized protein</fullName>
    </submittedName>
</protein>
<comment type="caution">
    <text evidence="3">The sequence shown here is derived from an EMBL/GenBank/DDBJ whole genome shotgun (WGS) entry which is preliminary data.</text>
</comment>
<feature type="transmembrane region" description="Helical" evidence="2">
    <location>
        <begin position="118"/>
        <end position="135"/>
    </location>
</feature>
<evidence type="ECO:0000256" key="1">
    <source>
        <dbReference type="SAM" id="MobiDB-lite"/>
    </source>
</evidence>
<proteinExistence type="predicted"/>
<evidence type="ECO:0000313" key="3">
    <source>
        <dbReference type="EMBL" id="MFC6712490.1"/>
    </source>
</evidence>
<evidence type="ECO:0000256" key="2">
    <source>
        <dbReference type="SAM" id="Phobius"/>
    </source>
</evidence>
<feature type="region of interest" description="Disordered" evidence="1">
    <location>
        <begin position="1"/>
        <end position="48"/>
    </location>
</feature>
<feature type="transmembrane region" description="Helical" evidence="2">
    <location>
        <begin position="59"/>
        <end position="76"/>
    </location>
</feature>
<dbReference type="Proteomes" id="UP001596356">
    <property type="component" value="Unassembled WGS sequence"/>
</dbReference>
<reference evidence="4" key="1">
    <citation type="journal article" date="2019" name="Int. J. Syst. Evol. Microbiol.">
        <title>The Global Catalogue of Microorganisms (GCM) 10K type strain sequencing project: providing services to taxonomists for standard genome sequencing and annotation.</title>
        <authorList>
            <consortium name="The Broad Institute Genomics Platform"/>
            <consortium name="The Broad Institute Genome Sequencing Center for Infectious Disease"/>
            <person name="Wu L."/>
            <person name="Ma J."/>
        </authorList>
    </citation>
    <scope>NUCLEOTIDE SEQUENCE [LARGE SCALE GENOMIC DNA]</scope>
    <source>
        <strain evidence="4">NBRC 106593</strain>
    </source>
</reference>
<sequence>MPDNPGTTGGSGGATAHRLPGQGAASSRTPPPRPGPASDDPPPSRHAARTVRSYDVRRALTLIAMSTVIPGLGLIFTKARKVGVILLGMFLVAAVVLGFMLLKGGFVQGAGRLGTGKGLWFLLFMFIIGGLLWLAGIVLTARETMDLRWPQQTKWLQRGFAFVMCLLVELVKFSV</sequence>
<feature type="transmembrane region" description="Helical" evidence="2">
    <location>
        <begin position="82"/>
        <end position="106"/>
    </location>
</feature>
<keyword evidence="2" id="KW-0812">Transmembrane</keyword>
<keyword evidence="4" id="KW-1185">Reference proteome</keyword>